<evidence type="ECO:0000313" key="6">
    <source>
        <dbReference type="EMBL" id="QHA87044.1"/>
    </source>
</evidence>
<dbReference type="PANTHER" id="PTHR34501">
    <property type="entry name" value="PROTEIN YDDL-RELATED"/>
    <property type="match status" value="1"/>
</dbReference>
<accession>A0ABX6GLA3</accession>
<dbReference type="InterPro" id="IPR050298">
    <property type="entry name" value="Gram-neg_bact_OMP"/>
</dbReference>
<feature type="signal peptide" evidence="4">
    <location>
        <begin position="1"/>
        <end position="28"/>
    </location>
</feature>
<keyword evidence="3" id="KW-0472">Membrane</keyword>
<sequence length="379" mass="42202">MNKRERRMIRNSCLAAVPLLFLSGAAEAITLYEEKGTTLDFSGSIRLMFENAKKTDAGQNSTHIKDESSRFGIGISHQIDSDLRGFGYLEFGNDTQSAENKFKLGNRQAYVGLARRSLGDIAIGRVLSPFDKVARSDYTYEYGGVLDFGDRYIGRSTGSSDDGKNDFIGRVSNSVRMMSAEFAGFSAGATYTLQNGDEVNEINNAYTLAAFFRQANLRLAAGYGAAEGNGERAKKPQNYMDSKERVKAIKEEIWGIGAEYTLADLDLSLAVDYGRLRIKNGNQRSGDAYKKVNGTPKAELLGLGANWDWGRGNLYGGYYRKAGNHDANNWREQRYVIGADYELTKKVVTWVELAHEDQRADQYDKVTDRLLGLGLRIYF</sequence>
<dbReference type="PANTHER" id="PTHR34501:SF2">
    <property type="entry name" value="OUTER MEMBRANE PORIN F-RELATED"/>
    <property type="match status" value="1"/>
</dbReference>
<organism evidence="6 7">
    <name type="scientific">Serratia rhizosphaerae</name>
    <dbReference type="NCBI Taxonomy" id="2597702"/>
    <lineage>
        <taxon>Bacteria</taxon>
        <taxon>Pseudomonadati</taxon>
        <taxon>Pseudomonadota</taxon>
        <taxon>Gammaproteobacteria</taxon>
        <taxon>Enterobacterales</taxon>
        <taxon>Yersiniaceae</taxon>
        <taxon>Serratia</taxon>
    </lineage>
</organism>
<evidence type="ECO:0000259" key="5">
    <source>
        <dbReference type="Pfam" id="PF13609"/>
    </source>
</evidence>
<keyword evidence="2 4" id="KW-0732">Signal</keyword>
<dbReference type="InterPro" id="IPR033900">
    <property type="entry name" value="Gram_neg_porin_domain"/>
</dbReference>
<evidence type="ECO:0000256" key="3">
    <source>
        <dbReference type="ARBA" id="ARBA00023136"/>
    </source>
</evidence>
<feature type="domain" description="Porin" evidence="5">
    <location>
        <begin position="18"/>
        <end position="360"/>
    </location>
</feature>
<feature type="chain" id="PRO_5046286397" evidence="4">
    <location>
        <begin position="29"/>
        <end position="379"/>
    </location>
</feature>
<protein>
    <submittedName>
        <fullName evidence="6">Porin</fullName>
    </submittedName>
</protein>
<dbReference type="Proteomes" id="UP000430368">
    <property type="component" value="Chromosome"/>
</dbReference>
<dbReference type="CDD" id="cd00342">
    <property type="entry name" value="gram_neg_porins"/>
    <property type="match status" value="1"/>
</dbReference>
<evidence type="ECO:0000313" key="7">
    <source>
        <dbReference type="Proteomes" id="UP000430368"/>
    </source>
</evidence>
<dbReference type="Gene3D" id="2.40.160.10">
    <property type="entry name" value="Porin"/>
    <property type="match status" value="1"/>
</dbReference>
<dbReference type="SUPFAM" id="SSF56935">
    <property type="entry name" value="Porins"/>
    <property type="match status" value="1"/>
</dbReference>
<gene>
    <name evidence="6" type="ORF">FO014_08835</name>
</gene>
<evidence type="ECO:0000256" key="4">
    <source>
        <dbReference type="SAM" id="SignalP"/>
    </source>
</evidence>
<dbReference type="Pfam" id="PF13609">
    <property type="entry name" value="Porin_4"/>
    <property type="match status" value="1"/>
</dbReference>
<dbReference type="EMBL" id="CP041764">
    <property type="protein sequence ID" value="QHA87044.1"/>
    <property type="molecule type" value="Genomic_DNA"/>
</dbReference>
<dbReference type="InterPro" id="IPR023614">
    <property type="entry name" value="Porin_dom_sf"/>
</dbReference>
<name>A0ABX6GLA3_9GAMM</name>
<evidence type="ECO:0000256" key="2">
    <source>
        <dbReference type="ARBA" id="ARBA00022729"/>
    </source>
</evidence>
<proteinExistence type="predicted"/>
<reference evidence="6 7" key="1">
    <citation type="submission" date="2019-07" db="EMBL/GenBank/DDBJ databases">
        <title>Serratia dokdonensis sp. nov., an elicitor of systemic resistance in Nicotiana Tabacum.</title>
        <authorList>
            <person name="Son J.-S."/>
            <person name="Hwang Y.-J."/>
            <person name="Lee S.-Y."/>
            <person name="Ghim S.-Y."/>
        </authorList>
    </citation>
    <scope>NUCLEOTIDE SEQUENCE [LARGE SCALE GENOMIC DNA]</scope>
    <source>
        <strain evidence="6 7">KUDC3025</strain>
    </source>
</reference>
<keyword evidence="7" id="KW-1185">Reference proteome</keyword>
<comment type="subcellular location">
    <subcellularLocation>
        <location evidence="1">Cell outer membrane</location>
        <topology evidence="1">Multi-pass membrane protein</topology>
    </subcellularLocation>
</comment>
<evidence type="ECO:0000256" key="1">
    <source>
        <dbReference type="ARBA" id="ARBA00004571"/>
    </source>
</evidence>